<name>A0A9N8V0E5_9GLOM</name>
<keyword evidence="2" id="KW-1185">Reference proteome</keyword>
<organism evidence="1 2">
    <name type="scientific">Diversispora eburnea</name>
    <dbReference type="NCBI Taxonomy" id="1213867"/>
    <lineage>
        <taxon>Eukaryota</taxon>
        <taxon>Fungi</taxon>
        <taxon>Fungi incertae sedis</taxon>
        <taxon>Mucoromycota</taxon>
        <taxon>Glomeromycotina</taxon>
        <taxon>Glomeromycetes</taxon>
        <taxon>Diversisporales</taxon>
        <taxon>Diversisporaceae</taxon>
        <taxon>Diversispora</taxon>
    </lineage>
</organism>
<evidence type="ECO:0000313" key="1">
    <source>
        <dbReference type="EMBL" id="CAG8433787.1"/>
    </source>
</evidence>
<comment type="caution">
    <text evidence="1">The sequence shown here is derived from an EMBL/GenBank/DDBJ whole genome shotgun (WGS) entry which is preliminary data.</text>
</comment>
<proteinExistence type="predicted"/>
<dbReference type="Proteomes" id="UP000789706">
    <property type="component" value="Unassembled WGS sequence"/>
</dbReference>
<gene>
    <name evidence="1" type="ORF">DEBURN_LOCUS569</name>
</gene>
<evidence type="ECO:0000313" key="2">
    <source>
        <dbReference type="Proteomes" id="UP000789706"/>
    </source>
</evidence>
<dbReference type="AlphaFoldDB" id="A0A9N8V0E5"/>
<dbReference type="EMBL" id="CAJVPK010000019">
    <property type="protein sequence ID" value="CAG8433787.1"/>
    <property type="molecule type" value="Genomic_DNA"/>
</dbReference>
<reference evidence="1" key="1">
    <citation type="submission" date="2021-06" db="EMBL/GenBank/DDBJ databases">
        <authorList>
            <person name="Kallberg Y."/>
            <person name="Tangrot J."/>
            <person name="Rosling A."/>
        </authorList>
    </citation>
    <scope>NUCLEOTIDE SEQUENCE</scope>
    <source>
        <strain evidence="1">AZ414A</strain>
    </source>
</reference>
<sequence>MEPPIPILTILTITFPVHLPLRTASNVFFICSNTLFTSDITFTSLSQIGLFDTFLKALLESRIEEPVRSPLNYVKRTFQELSSLAKTILNKFKFVLIHKREKFGLLKHVPNFYFQKSSIASLISPPSRINLQDAHENTATTELETLMQLPLSIMKPPTTFLYNKPANVNSLNIEAFNTATTLLINKKLDDVIFVI</sequence>
<protein>
    <submittedName>
        <fullName evidence="1">11369_t:CDS:1</fullName>
    </submittedName>
</protein>
<accession>A0A9N8V0E5</accession>